<feature type="compositionally biased region" description="Polar residues" evidence="1">
    <location>
        <begin position="1"/>
        <end position="15"/>
    </location>
</feature>
<feature type="region of interest" description="Disordered" evidence="1">
    <location>
        <begin position="105"/>
        <end position="157"/>
    </location>
</feature>
<feature type="compositionally biased region" description="Basic and acidic residues" evidence="1">
    <location>
        <begin position="285"/>
        <end position="297"/>
    </location>
</feature>
<feature type="region of interest" description="Disordered" evidence="1">
    <location>
        <begin position="586"/>
        <end position="605"/>
    </location>
</feature>
<comment type="caution">
    <text evidence="3">The sequence shown here is derived from an EMBL/GenBank/DDBJ whole genome shotgun (WGS) entry which is preliminary data.</text>
</comment>
<dbReference type="GeneID" id="41981895"/>
<evidence type="ECO:0000313" key="3">
    <source>
        <dbReference type="EMBL" id="TVY28941.1"/>
    </source>
</evidence>
<dbReference type="Proteomes" id="UP000431533">
    <property type="component" value="Unassembled WGS sequence"/>
</dbReference>
<protein>
    <recommendedName>
        <fullName evidence="2">C2H2-type domain-containing protein</fullName>
    </recommendedName>
</protein>
<evidence type="ECO:0000259" key="2">
    <source>
        <dbReference type="PROSITE" id="PS00028"/>
    </source>
</evidence>
<feature type="compositionally biased region" description="Polar residues" evidence="1">
    <location>
        <begin position="191"/>
        <end position="215"/>
    </location>
</feature>
<keyword evidence="4" id="KW-1185">Reference proteome</keyword>
<feature type="region of interest" description="Disordered" evidence="1">
    <location>
        <begin position="285"/>
        <end position="379"/>
    </location>
</feature>
<feature type="region of interest" description="Disordered" evidence="1">
    <location>
        <begin position="1"/>
        <end position="75"/>
    </location>
</feature>
<name>A0A8H8R7C1_9HELO</name>
<evidence type="ECO:0000313" key="4">
    <source>
        <dbReference type="Proteomes" id="UP000431533"/>
    </source>
</evidence>
<feature type="compositionally biased region" description="Polar residues" evidence="1">
    <location>
        <begin position="66"/>
        <end position="75"/>
    </location>
</feature>
<reference evidence="3 4" key="1">
    <citation type="submission" date="2018-05" db="EMBL/GenBank/DDBJ databases">
        <title>Genome sequencing and assembly of the regulated plant pathogen Lachnellula willkommii and related sister species for the development of diagnostic species identification markers.</title>
        <authorList>
            <person name="Giroux E."/>
            <person name="Bilodeau G."/>
        </authorList>
    </citation>
    <scope>NUCLEOTIDE SEQUENCE [LARGE SCALE GENOMIC DNA]</scope>
    <source>
        <strain evidence="3 4">CBS 185.66</strain>
    </source>
</reference>
<feature type="compositionally biased region" description="Polar residues" evidence="1">
    <location>
        <begin position="586"/>
        <end position="597"/>
    </location>
</feature>
<feature type="region of interest" description="Disordered" evidence="1">
    <location>
        <begin position="517"/>
        <end position="561"/>
    </location>
</feature>
<feature type="domain" description="C2H2-type" evidence="2">
    <location>
        <begin position="875"/>
        <end position="898"/>
    </location>
</feature>
<dbReference type="InterPro" id="IPR013087">
    <property type="entry name" value="Znf_C2H2_type"/>
</dbReference>
<dbReference type="Pfam" id="PF26082">
    <property type="entry name" value="zf-C2H2_AcuF"/>
    <property type="match status" value="1"/>
</dbReference>
<feature type="compositionally biased region" description="Low complexity" evidence="1">
    <location>
        <begin position="28"/>
        <end position="65"/>
    </location>
</feature>
<feature type="region of interest" description="Disordered" evidence="1">
    <location>
        <begin position="184"/>
        <end position="222"/>
    </location>
</feature>
<dbReference type="PANTHER" id="PTHR35391">
    <property type="entry name" value="C2H2-TYPE DOMAIN-CONTAINING PROTEIN-RELATED"/>
    <property type="match status" value="1"/>
</dbReference>
<proteinExistence type="predicted"/>
<accession>A0A8H8R7C1</accession>
<dbReference type="SMART" id="SM00355">
    <property type="entry name" value="ZnF_C2H2"/>
    <property type="match status" value="3"/>
</dbReference>
<dbReference type="PANTHER" id="PTHR35391:SF3">
    <property type="entry name" value="FINGER DOMAIN PROTEIN, PUTATIVE (AFU_ORTHOLOGUE AFUA_8G04300)-RELATED"/>
    <property type="match status" value="1"/>
</dbReference>
<feature type="region of interest" description="Disordered" evidence="1">
    <location>
        <begin position="1180"/>
        <end position="1205"/>
    </location>
</feature>
<feature type="domain" description="C2H2-type" evidence="2">
    <location>
        <begin position="940"/>
        <end position="960"/>
    </location>
</feature>
<organism evidence="3 4">
    <name type="scientific">Lachnellula hyalina</name>
    <dbReference type="NCBI Taxonomy" id="1316788"/>
    <lineage>
        <taxon>Eukaryota</taxon>
        <taxon>Fungi</taxon>
        <taxon>Dikarya</taxon>
        <taxon>Ascomycota</taxon>
        <taxon>Pezizomycotina</taxon>
        <taxon>Leotiomycetes</taxon>
        <taxon>Helotiales</taxon>
        <taxon>Lachnaceae</taxon>
        <taxon>Lachnellula</taxon>
    </lineage>
</organism>
<feature type="region of interest" description="Disordered" evidence="1">
    <location>
        <begin position="631"/>
        <end position="686"/>
    </location>
</feature>
<dbReference type="InterPro" id="IPR058925">
    <property type="entry name" value="zf-C2H2_AcuF"/>
</dbReference>
<gene>
    <name evidence="3" type="ORF">LHYA1_G001697</name>
</gene>
<dbReference type="AlphaFoldDB" id="A0A8H8R7C1"/>
<dbReference type="OrthoDB" id="5315052at2759"/>
<sequence length="1205" mass="134171">MSSTTYNSASTSVDPRQSRELVDDLGLNSTPFNNPPFSNNYLSPCNQSQINSNSTSPSNNLNSTSGDSFSEYSTYQQSELSEIEIEDPFFGVDFSRIDSLPSNLLSSDTYQPPDFNRSLPDLPPQLESKPSTETFTASTYPLSPVNSSVPDISSPKGIANELKTNTTTSRRPLNDELHTSQFPAFDPLIPANNSTVQLTPDQSGSSHTSAESFEPSTMAHLERSPHVTVSQWGDHEQSRLGAFVQPVGHYNQMGDFGAELPNPNMMHAQAHILRDEDGSWMLNDRTRQSGLDPERRKVISNAEVPNLKEQEERRRIENKNIEVQEWRSQAGGSSDADDEKPAQSYFPVNNEEWYQQSKSGPGRDAAEENNNIPLVDDAESVHENRLIEGQVYYHPEGKDGAPLNEADRQLMKQPRHWNDAPSFPFALTTTFQPPTSNDAIREFKRNADTISIASRAATWGTRRRSEPSLADFDAVADGSFLKKLSISKSKEYERPRQNSLFDQGLDRIANIVRNRSDSKLKRARSTQNIPEEVHAMPHSRQNSQGTLAPPPRTSSFGKRPTPSINTAFAYMAGPLAAVGATHTRSGSVSATATSPRSPNHLGIRSVIKRARSRSELTSQEKVGQIGLVDLWRGQGGPPLPTLASPPIEPEPKQAEPKDLDEDEDDDDEQGDDADMKVESDEQADPIVPNYEGFKAHVRRLNGDMDPRYNWLVSRIAHQQEIRYKNLLDLRVKHSQAIGNQHCAAGRHCISLGGSATLLDAKGQPRDAEQTGPLQLVTEFSDNDSNPGEGALNGETFPQGVPMPPTRNLPAEFECQLCFKAKKFQKPSDWTKHVHEDVQPFTCTYDKCKEPKSFKRKADWVRHENERHRHLEWWICQVEDCRHPCYRKDNFLQHLVREHKLPEPKQKTKAAIKKARLTEPAWGMLEQCHHETQNRPQDEPCKFCGRSFATWKKLTVHLAKHMEHISLPVLKLVAARNVDANTIISPVEQILTPITPGGREKMESASPFNMDSISPHVPMPSPYPSTGFNHSTYYQTTGSSTNFTPMTQETMYAQNNMYSNPNAFGVHQMDQPRAFGSLDSGNVSHVNQNKGFAPANSGFSQPNKVDLSRGYGSLDASFSHQISDQSYNSNQASGFSMPQDYTSAPAAVSNYSTTNMLGINDSGYGYDSMAVNAAQNFQQVPMSRAPGSNTSYGQHSPQNMPYYGPQ</sequence>
<feature type="compositionally biased region" description="Polar residues" evidence="1">
    <location>
        <begin position="1180"/>
        <end position="1198"/>
    </location>
</feature>
<dbReference type="RefSeq" id="XP_031007729.1">
    <property type="nucleotide sequence ID" value="XM_031146677.1"/>
</dbReference>
<dbReference type="PROSITE" id="PS00028">
    <property type="entry name" value="ZINC_FINGER_C2H2_1"/>
    <property type="match status" value="2"/>
</dbReference>
<feature type="compositionally biased region" description="Acidic residues" evidence="1">
    <location>
        <begin position="658"/>
        <end position="672"/>
    </location>
</feature>
<feature type="compositionally biased region" description="Basic and acidic residues" evidence="1">
    <location>
        <begin position="306"/>
        <end position="325"/>
    </location>
</feature>
<dbReference type="EMBL" id="QGMH01000024">
    <property type="protein sequence ID" value="TVY28941.1"/>
    <property type="molecule type" value="Genomic_DNA"/>
</dbReference>
<evidence type="ECO:0000256" key="1">
    <source>
        <dbReference type="SAM" id="MobiDB-lite"/>
    </source>
</evidence>
<feature type="compositionally biased region" description="Polar residues" evidence="1">
    <location>
        <begin position="128"/>
        <end position="151"/>
    </location>
</feature>